<feature type="compositionally biased region" description="Polar residues" evidence="1">
    <location>
        <begin position="509"/>
        <end position="521"/>
    </location>
</feature>
<dbReference type="GeneID" id="36552226"/>
<feature type="compositionally biased region" description="Polar residues" evidence="1">
    <location>
        <begin position="193"/>
        <end position="205"/>
    </location>
</feature>
<feature type="compositionally biased region" description="Pro residues" evidence="1">
    <location>
        <begin position="477"/>
        <end position="491"/>
    </location>
</feature>
<feature type="region of interest" description="Disordered" evidence="1">
    <location>
        <begin position="105"/>
        <end position="132"/>
    </location>
</feature>
<feature type="compositionally biased region" description="Polar residues" evidence="1">
    <location>
        <begin position="108"/>
        <end position="117"/>
    </location>
</feature>
<dbReference type="RefSeq" id="XP_024702145.1">
    <property type="nucleotide sequence ID" value="XM_024844526.1"/>
</dbReference>
<feature type="compositionally biased region" description="Basic and acidic residues" evidence="1">
    <location>
        <begin position="75"/>
        <end position="92"/>
    </location>
</feature>
<gene>
    <name evidence="2" type="ORF">P170DRAFT_362484</name>
</gene>
<feature type="region of interest" description="Disordered" evidence="1">
    <location>
        <begin position="173"/>
        <end position="553"/>
    </location>
</feature>
<reference evidence="2 3" key="1">
    <citation type="submission" date="2016-12" db="EMBL/GenBank/DDBJ databases">
        <title>The genomes of Aspergillus section Nigri reveals drivers in fungal speciation.</title>
        <authorList>
            <consortium name="DOE Joint Genome Institute"/>
            <person name="Vesth T.C."/>
            <person name="Nybo J."/>
            <person name="Theobald S."/>
            <person name="Brandl J."/>
            <person name="Frisvad J.C."/>
            <person name="Nielsen K.F."/>
            <person name="Lyhne E.K."/>
            <person name="Kogle M.E."/>
            <person name="Kuo A."/>
            <person name="Riley R."/>
            <person name="Clum A."/>
            <person name="Nolan M."/>
            <person name="Lipzen A."/>
            <person name="Salamov A."/>
            <person name="Henrissat B."/>
            <person name="Wiebenga A."/>
            <person name="De Vries R.P."/>
            <person name="Grigoriev I.V."/>
            <person name="Mortensen U.H."/>
            <person name="Andersen M.R."/>
            <person name="Baker S.E."/>
        </authorList>
    </citation>
    <scope>NUCLEOTIDE SEQUENCE [LARGE SCALE GENOMIC DNA]</scope>
    <source>
        <strain evidence="2 3">IBT 23096</strain>
    </source>
</reference>
<name>A0A2I2G1U5_9EURO</name>
<feature type="compositionally biased region" description="Low complexity" evidence="1">
    <location>
        <begin position="343"/>
        <end position="362"/>
    </location>
</feature>
<dbReference type="EMBL" id="MSFO01000006">
    <property type="protein sequence ID" value="PLB46843.1"/>
    <property type="molecule type" value="Genomic_DNA"/>
</dbReference>
<feature type="compositionally biased region" description="Polar residues" evidence="1">
    <location>
        <begin position="378"/>
        <end position="388"/>
    </location>
</feature>
<comment type="caution">
    <text evidence="2">The sequence shown here is derived from an EMBL/GenBank/DDBJ whole genome shotgun (WGS) entry which is preliminary data.</text>
</comment>
<dbReference type="Proteomes" id="UP000234275">
    <property type="component" value="Unassembled WGS sequence"/>
</dbReference>
<organism evidence="2 3">
    <name type="scientific">Aspergillus steynii IBT 23096</name>
    <dbReference type="NCBI Taxonomy" id="1392250"/>
    <lineage>
        <taxon>Eukaryota</taxon>
        <taxon>Fungi</taxon>
        <taxon>Dikarya</taxon>
        <taxon>Ascomycota</taxon>
        <taxon>Pezizomycotina</taxon>
        <taxon>Eurotiomycetes</taxon>
        <taxon>Eurotiomycetidae</taxon>
        <taxon>Eurotiales</taxon>
        <taxon>Aspergillaceae</taxon>
        <taxon>Aspergillus</taxon>
        <taxon>Aspergillus subgen. Circumdati</taxon>
    </lineage>
</organism>
<accession>A0A2I2G1U5</accession>
<feature type="compositionally biased region" description="Basic and acidic residues" evidence="1">
    <location>
        <begin position="389"/>
        <end position="402"/>
    </location>
</feature>
<feature type="compositionally biased region" description="Low complexity" evidence="1">
    <location>
        <begin position="1"/>
        <end position="13"/>
    </location>
</feature>
<protein>
    <recommendedName>
        <fullName evidence="4">TeaA receptor TeaR</fullName>
    </recommendedName>
</protein>
<dbReference type="PRINTS" id="PR01217">
    <property type="entry name" value="PRICHEXTENSN"/>
</dbReference>
<feature type="region of interest" description="Disordered" evidence="1">
    <location>
        <begin position="1"/>
        <end position="93"/>
    </location>
</feature>
<feature type="compositionally biased region" description="Basic and acidic residues" evidence="1">
    <location>
        <begin position="232"/>
        <end position="249"/>
    </location>
</feature>
<evidence type="ECO:0000256" key="1">
    <source>
        <dbReference type="SAM" id="MobiDB-lite"/>
    </source>
</evidence>
<keyword evidence="3" id="KW-1185">Reference proteome</keyword>
<feature type="compositionally biased region" description="Polar residues" evidence="1">
    <location>
        <begin position="15"/>
        <end position="29"/>
    </location>
</feature>
<dbReference type="AlphaFoldDB" id="A0A2I2G1U5"/>
<dbReference type="OrthoDB" id="418495at2759"/>
<evidence type="ECO:0008006" key="4">
    <source>
        <dbReference type="Google" id="ProtNLM"/>
    </source>
</evidence>
<dbReference type="VEuPathDB" id="FungiDB:P170DRAFT_362484"/>
<proteinExistence type="predicted"/>
<feature type="compositionally biased region" description="Polar residues" evidence="1">
    <location>
        <begin position="431"/>
        <end position="447"/>
    </location>
</feature>
<dbReference type="STRING" id="1392250.A0A2I2G1U5"/>
<feature type="non-terminal residue" evidence="2">
    <location>
        <position position="1"/>
    </location>
</feature>
<evidence type="ECO:0000313" key="3">
    <source>
        <dbReference type="Proteomes" id="UP000234275"/>
    </source>
</evidence>
<evidence type="ECO:0000313" key="2">
    <source>
        <dbReference type="EMBL" id="PLB46843.1"/>
    </source>
</evidence>
<sequence>AGMAGTTTAAYTADVWTSPSTVDGGQNQWDYAVPVRQNSTVRRTKSRSSHDSAYTRSRDRVSRGSRSSSVSRHAYAHDPTRRHDASLSRRASEAGSLRAAYGYGHDTANASHSSGNLRDSVDAPRDAPLGRGDMKDGIGLYMNDFDHENWIHRDKLAKIESEELHQAAIFFQRRGGGLEPSRSQRGRNHESNHTPLSGSSVTTPPANEATEPWPNMQDDPRDITSSPTSFEHGTERHNWDLRRPEEIAADKNAANFYQNPGLRKSSSRIPIPTASPAPISPNQTGREFPMQRARGLTNGEDDALAFGKPRRASEPIVVDSLEGSTPPGASSRPVSRGFPSGQTTSGKRTTGKGTAATGTRKSSAPPATRKTTPRSRAPSGTQRPTTRSGEGRPAHPVNRPEGDPPWLATMYKPDPRLPPEEQMLPTHARRMQQQMWEQEGRTPTTYDRQFAPLAIGPDGGPRPVEVKKEEPQKQPTSPLPPPVSPLPPQPSSKPENRAPEILPTPKSPDPSTRPSTGTGYSTMPKVQEPPPAGLTPKWSPPVVTAQEPPQKEKGCGCCIVM</sequence>